<dbReference type="PANTHER" id="PTHR33657">
    <property type="entry name" value="DOMAIN PROTEIN, PUTATIVE (AFU_ORTHOLOGUE AFUA_5G00600)-RELATED"/>
    <property type="match status" value="1"/>
</dbReference>
<keyword evidence="1" id="KW-0732">Signal</keyword>
<reference evidence="2 3" key="2">
    <citation type="journal article" date="2022" name="Mar. Drugs">
        <title>Bioassay-Guided Fractionation Leads to the Detection of Cholic Acid Generated by the Rare Thalassomonas sp.</title>
        <authorList>
            <person name="Pheiffer F."/>
            <person name="Schneider Y.K."/>
            <person name="Hansen E.H."/>
            <person name="Andersen J.H."/>
            <person name="Isaksson J."/>
            <person name="Busche T."/>
            <person name="R C."/>
            <person name="Kalinowski J."/>
            <person name="Zyl L.V."/>
            <person name="Trindade M."/>
        </authorList>
    </citation>
    <scope>NUCLEOTIDE SEQUENCE [LARGE SCALE GENOMIC DNA]</scope>
    <source>
        <strain evidence="2 3">A5K-106</strain>
    </source>
</reference>
<keyword evidence="3" id="KW-1185">Reference proteome</keyword>
<dbReference type="RefSeq" id="WP_044831555.1">
    <property type="nucleotide sequence ID" value="NZ_CP059735.1"/>
</dbReference>
<sequence>MKKMTTNLLKILPLSALLGISFSALSADFRYDEKLDRAVEEPYLLEYQGHTYIRKDSTYRNSQVVESQAPVWDFDGDGCYAAAAFDRSAVANPGLKISGGVSDNCQFSDFYNESNTYHRHACVEQGGIEYCANMYALYFIKDQASFWFGHRHDLEHVITWFVNGVMTHVSASAHGDYDARSVDEVEFIGEHPAIVYHKDSILTHAFRFARASDVAEPEAPGAFLTPTIVSYAMIKGDGSADNAVFRQLINNSDFGNASFDFRNSNFQSKLNEFKPSAYPAFTADSIHAYFDLTE</sequence>
<gene>
    <name evidence="2" type="ORF">SG35_011820</name>
</gene>
<dbReference type="KEGG" id="tact:SG35_011820"/>
<dbReference type="PANTHER" id="PTHR33657:SF6">
    <property type="entry name" value="SECRETED PROTEIN"/>
    <property type="match status" value="1"/>
</dbReference>
<dbReference type="InterPro" id="IPR008701">
    <property type="entry name" value="NPP1"/>
</dbReference>
<dbReference type="AlphaFoldDB" id="A0AAE9YVT5"/>
<dbReference type="Pfam" id="PF05630">
    <property type="entry name" value="NPP1"/>
    <property type="match status" value="1"/>
</dbReference>
<evidence type="ECO:0000313" key="3">
    <source>
        <dbReference type="Proteomes" id="UP000032568"/>
    </source>
</evidence>
<reference evidence="2 3" key="1">
    <citation type="journal article" date="2015" name="Genome Announc.">
        <title>Draft Genome Sequences of Marine Isolates of Thalassomonas viridans and Thalassomonas actiniarum.</title>
        <authorList>
            <person name="Olonade I."/>
            <person name="van Zyl L.J."/>
            <person name="Trindade M."/>
        </authorList>
    </citation>
    <scope>NUCLEOTIDE SEQUENCE [LARGE SCALE GENOMIC DNA]</scope>
    <source>
        <strain evidence="2 3">A5K-106</strain>
    </source>
</reference>
<organism evidence="2 3">
    <name type="scientific">Thalassomonas actiniarum</name>
    <dbReference type="NCBI Taxonomy" id="485447"/>
    <lineage>
        <taxon>Bacteria</taxon>
        <taxon>Pseudomonadati</taxon>
        <taxon>Pseudomonadota</taxon>
        <taxon>Gammaproteobacteria</taxon>
        <taxon>Alteromonadales</taxon>
        <taxon>Colwelliaceae</taxon>
        <taxon>Thalassomonas</taxon>
    </lineage>
</organism>
<feature type="signal peptide" evidence="1">
    <location>
        <begin position="1"/>
        <end position="26"/>
    </location>
</feature>
<evidence type="ECO:0000313" key="2">
    <source>
        <dbReference type="EMBL" id="WDE01264.1"/>
    </source>
</evidence>
<dbReference type="Proteomes" id="UP000032568">
    <property type="component" value="Chromosome"/>
</dbReference>
<name>A0AAE9YVT5_9GAMM</name>
<dbReference type="EMBL" id="CP059735">
    <property type="protein sequence ID" value="WDE01264.1"/>
    <property type="molecule type" value="Genomic_DNA"/>
</dbReference>
<evidence type="ECO:0000256" key="1">
    <source>
        <dbReference type="SAM" id="SignalP"/>
    </source>
</evidence>
<proteinExistence type="predicted"/>
<accession>A0AAE9YVT5</accession>
<protein>
    <submittedName>
        <fullName evidence="2">NPP1 family protein</fullName>
    </submittedName>
</protein>
<feature type="chain" id="PRO_5042100630" evidence="1">
    <location>
        <begin position="27"/>
        <end position="294"/>
    </location>
</feature>